<dbReference type="EMBL" id="JAACJK010000219">
    <property type="protein sequence ID" value="KAF5317007.1"/>
    <property type="molecule type" value="Genomic_DNA"/>
</dbReference>
<proteinExistence type="predicted"/>
<evidence type="ECO:0008006" key="4">
    <source>
        <dbReference type="Google" id="ProtNLM"/>
    </source>
</evidence>
<evidence type="ECO:0000313" key="2">
    <source>
        <dbReference type="EMBL" id="KAF5317007.1"/>
    </source>
</evidence>
<name>A0A8H5EYK4_9AGAR</name>
<keyword evidence="3" id="KW-1185">Reference proteome</keyword>
<protein>
    <recommendedName>
        <fullName evidence="4">F-box domain-containing protein</fullName>
    </recommendedName>
</protein>
<evidence type="ECO:0000256" key="1">
    <source>
        <dbReference type="SAM" id="MobiDB-lite"/>
    </source>
</evidence>
<sequence length="513" mass="57625">MRTTLTSLAPELIEEICAKVQESYSSTLAEIKRDLRNLRLVCQQTRTPPEHYLFRDITLDARKKRALSFLTASQVQEAIAKDMTIFRNARVLRLQFGSAESTKGWNQIKMDGMSDAFVVPILSAFRSVKSVEWRVEGADPCPQILDALSTLPEMTTLILHFNRVPFHDFTLLKLPRLKRLAILNTLEQNFTKTLLQEITELLETHTTLTHVAIDTKFPFSPDGPRFRFPKPPSAPASVPTEGDALEATTGDEPGPLQGPALQSLRLHGCGFVFKARPYLSTLTTLEVQNEDYPSNRTIWASLYHVENVKLKSIVVDSLHPFLIQYLQSYSGLEKLIFTEPKDRAELIGPIPPQHQAELGSMDADFYTKIVPLHQDSLQSLSLYHLSPSDWRPSDSKTAALLRCSKLSTLSIDFSCNNLSTLPVRLKRVLSTLLKFEALRFLAINLVTSGGDTSLGRWGVEGGIMDYPVPREGAFKISTGTCFFVPTLDGDRRRWRKVPFKAAPDMAIQLGWVL</sequence>
<dbReference type="Proteomes" id="UP000541558">
    <property type="component" value="Unassembled WGS sequence"/>
</dbReference>
<evidence type="ECO:0000313" key="3">
    <source>
        <dbReference type="Proteomes" id="UP000541558"/>
    </source>
</evidence>
<comment type="caution">
    <text evidence="2">The sequence shown here is derived from an EMBL/GenBank/DDBJ whole genome shotgun (WGS) entry which is preliminary data.</text>
</comment>
<dbReference type="Gene3D" id="3.80.10.10">
    <property type="entry name" value="Ribonuclease Inhibitor"/>
    <property type="match status" value="1"/>
</dbReference>
<organism evidence="2 3">
    <name type="scientific">Ephemerocybe angulata</name>
    <dbReference type="NCBI Taxonomy" id="980116"/>
    <lineage>
        <taxon>Eukaryota</taxon>
        <taxon>Fungi</taxon>
        <taxon>Dikarya</taxon>
        <taxon>Basidiomycota</taxon>
        <taxon>Agaricomycotina</taxon>
        <taxon>Agaricomycetes</taxon>
        <taxon>Agaricomycetidae</taxon>
        <taxon>Agaricales</taxon>
        <taxon>Agaricineae</taxon>
        <taxon>Psathyrellaceae</taxon>
        <taxon>Ephemerocybe</taxon>
    </lineage>
</organism>
<dbReference type="AlphaFoldDB" id="A0A8H5EYK4"/>
<accession>A0A8H5EYK4</accession>
<dbReference type="OrthoDB" id="3541472at2759"/>
<reference evidence="2 3" key="1">
    <citation type="journal article" date="2020" name="ISME J.">
        <title>Uncovering the hidden diversity of litter-decomposition mechanisms in mushroom-forming fungi.</title>
        <authorList>
            <person name="Floudas D."/>
            <person name="Bentzer J."/>
            <person name="Ahren D."/>
            <person name="Johansson T."/>
            <person name="Persson P."/>
            <person name="Tunlid A."/>
        </authorList>
    </citation>
    <scope>NUCLEOTIDE SEQUENCE [LARGE SCALE GENOMIC DNA]</scope>
    <source>
        <strain evidence="2 3">CBS 175.51</strain>
    </source>
</reference>
<feature type="region of interest" description="Disordered" evidence="1">
    <location>
        <begin position="222"/>
        <end position="259"/>
    </location>
</feature>
<dbReference type="InterPro" id="IPR032675">
    <property type="entry name" value="LRR_dom_sf"/>
</dbReference>
<gene>
    <name evidence="2" type="ORF">D9611_003640</name>
</gene>
<dbReference type="SUPFAM" id="SSF52047">
    <property type="entry name" value="RNI-like"/>
    <property type="match status" value="1"/>
</dbReference>